<keyword evidence="4" id="KW-0443">Lipid metabolism</keyword>
<evidence type="ECO:0000259" key="5">
    <source>
        <dbReference type="Pfam" id="PF13193"/>
    </source>
</evidence>
<proteinExistence type="inferred from homology"/>
<keyword evidence="2 6" id="KW-0436">Ligase</keyword>
<protein>
    <submittedName>
        <fullName evidence="6">Acyl-coenzyme A synthetase/AMP-(Fatty) acid ligase</fullName>
    </submittedName>
</protein>
<evidence type="ECO:0000256" key="1">
    <source>
        <dbReference type="ARBA" id="ARBA00006432"/>
    </source>
</evidence>
<evidence type="ECO:0000256" key="2">
    <source>
        <dbReference type="ARBA" id="ARBA00022598"/>
    </source>
</evidence>
<dbReference type="InterPro" id="IPR025110">
    <property type="entry name" value="AMP-bd_C"/>
</dbReference>
<comment type="caution">
    <text evidence="6">The sequence shown here is derived from an EMBL/GenBank/DDBJ whole genome shotgun (WGS) entry which is preliminary data.</text>
</comment>
<evidence type="ECO:0000256" key="3">
    <source>
        <dbReference type="ARBA" id="ARBA00022832"/>
    </source>
</evidence>
<organism evidence="6 7">
    <name type="scientific">Streptomyces umbrinus</name>
    <dbReference type="NCBI Taxonomy" id="67370"/>
    <lineage>
        <taxon>Bacteria</taxon>
        <taxon>Bacillati</taxon>
        <taxon>Actinomycetota</taxon>
        <taxon>Actinomycetes</taxon>
        <taxon>Kitasatosporales</taxon>
        <taxon>Streptomycetaceae</taxon>
        <taxon>Streptomyces</taxon>
        <taxon>Streptomyces phaeochromogenes group</taxon>
    </lineage>
</organism>
<keyword evidence="3" id="KW-0276">Fatty acid metabolism</keyword>
<sequence>MSLVVRSHRQFAFSTGYLGDPERHPASWRRTGDRVIREPDGSYRFVDRVKDVIRRRGENISSFEVESAVRSHPAVADAAAFPVASELAEDEVMVAVLPRPGSVLDPHDLVRHCERELPTFAVPRFIETVPELPLTETGKVRKTVLRERGVTAATWDRTAGVSPAARPRPG</sequence>
<dbReference type="PANTHER" id="PTHR43859:SF4">
    <property type="entry name" value="BUTANOATE--COA LIGASE AAE1-RELATED"/>
    <property type="match status" value="1"/>
</dbReference>
<comment type="similarity">
    <text evidence="1">Belongs to the ATP-dependent AMP-binding enzyme family.</text>
</comment>
<dbReference type="EMBL" id="JAUSZI010000002">
    <property type="protein sequence ID" value="MDQ1032300.1"/>
    <property type="molecule type" value="Genomic_DNA"/>
</dbReference>
<dbReference type="GO" id="GO:0016874">
    <property type="term" value="F:ligase activity"/>
    <property type="evidence" value="ECO:0007669"/>
    <property type="project" value="UniProtKB-KW"/>
</dbReference>
<name>A0ABU0T916_9ACTN</name>
<dbReference type="SUPFAM" id="SSF56801">
    <property type="entry name" value="Acetyl-CoA synthetase-like"/>
    <property type="match status" value="1"/>
</dbReference>
<dbReference type="InterPro" id="IPR045851">
    <property type="entry name" value="AMP-bd_C_sf"/>
</dbReference>
<dbReference type="Pfam" id="PF13193">
    <property type="entry name" value="AMP-binding_C"/>
    <property type="match status" value="1"/>
</dbReference>
<feature type="domain" description="AMP-binding enzyme C-terminal" evidence="5">
    <location>
        <begin position="64"/>
        <end position="139"/>
    </location>
</feature>
<gene>
    <name evidence="6" type="ORF">QF035_009882</name>
</gene>
<dbReference type="InterPro" id="IPR042099">
    <property type="entry name" value="ANL_N_sf"/>
</dbReference>
<dbReference type="Proteomes" id="UP001230328">
    <property type="component" value="Unassembled WGS sequence"/>
</dbReference>
<keyword evidence="7" id="KW-1185">Reference proteome</keyword>
<dbReference type="Gene3D" id="3.40.50.12780">
    <property type="entry name" value="N-terminal domain of ligase-like"/>
    <property type="match status" value="1"/>
</dbReference>
<evidence type="ECO:0000256" key="4">
    <source>
        <dbReference type="ARBA" id="ARBA00023098"/>
    </source>
</evidence>
<reference evidence="6 7" key="1">
    <citation type="submission" date="2023-07" db="EMBL/GenBank/DDBJ databases">
        <title>Comparative genomics of wheat-associated soil bacteria to identify genetic determinants of phenazine resistance.</title>
        <authorList>
            <person name="Mouncey N."/>
        </authorList>
    </citation>
    <scope>NUCLEOTIDE SEQUENCE [LARGE SCALE GENOMIC DNA]</scope>
    <source>
        <strain evidence="6 7">V2I4</strain>
    </source>
</reference>
<evidence type="ECO:0000313" key="7">
    <source>
        <dbReference type="Proteomes" id="UP001230328"/>
    </source>
</evidence>
<accession>A0ABU0T916</accession>
<dbReference type="PANTHER" id="PTHR43859">
    <property type="entry name" value="ACYL-ACTIVATING ENZYME"/>
    <property type="match status" value="1"/>
</dbReference>
<evidence type="ECO:0000313" key="6">
    <source>
        <dbReference type="EMBL" id="MDQ1032300.1"/>
    </source>
</evidence>
<dbReference type="Gene3D" id="3.30.300.30">
    <property type="match status" value="1"/>
</dbReference>